<accession>A0A2T3B7S8</accession>
<dbReference type="Gene3D" id="1.20.1280.50">
    <property type="match status" value="1"/>
</dbReference>
<protein>
    <recommendedName>
        <fullName evidence="1">F-box domain-containing protein</fullName>
    </recommendedName>
</protein>
<dbReference type="SUPFAM" id="SSF81383">
    <property type="entry name" value="F-box domain"/>
    <property type="match status" value="1"/>
</dbReference>
<dbReference type="OrthoDB" id="5295250at2759"/>
<evidence type="ECO:0000313" key="3">
    <source>
        <dbReference type="Proteomes" id="UP000241818"/>
    </source>
</evidence>
<dbReference type="AlphaFoldDB" id="A0A2T3B7S8"/>
<dbReference type="GeneID" id="36573395"/>
<keyword evidence="3" id="KW-1185">Reference proteome</keyword>
<dbReference type="InParanoid" id="A0A2T3B7S8"/>
<feature type="domain" description="F-box" evidence="1">
    <location>
        <begin position="55"/>
        <end position="109"/>
    </location>
</feature>
<dbReference type="RefSeq" id="XP_024722982.1">
    <property type="nucleotide sequence ID" value="XM_024865314.1"/>
</dbReference>
<dbReference type="SMART" id="SM00256">
    <property type="entry name" value="FBOX"/>
    <property type="match status" value="1"/>
</dbReference>
<dbReference type="EMBL" id="KZ679008">
    <property type="protein sequence ID" value="PSS22936.1"/>
    <property type="molecule type" value="Genomic_DNA"/>
</dbReference>
<dbReference type="InterPro" id="IPR036047">
    <property type="entry name" value="F-box-like_dom_sf"/>
</dbReference>
<dbReference type="InterPro" id="IPR001810">
    <property type="entry name" value="F-box_dom"/>
</dbReference>
<proteinExistence type="predicted"/>
<gene>
    <name evidence="2" type="ORF">M430DRAFT_25898</name>
</gene>
<reference evidence="2 3" key="1">
    <citation type="journal article" date="2018" name="New Phytol.">
        <title>Comparative genomics and transcriptomics depict ericoid mycorrhizal fungi as versatile saprotrophs and plant mutualists.</title>
        <authorList>
            <person name="Martino E."/>
            <person name="Morin E."/>
            <person name="Grelet G.A."/>
            <person name="Kuo A."/>
            <person name="Kohler A."/>
            <person name="Daghino S."/>
            <person name="Barry K.W."/>
            <person name="Cichocki N."/>
            <person name="Clum A."/>
            <person name="Dockter R.B."/>
            <person name="Hainaut M."/>
            <person name="Kuo R.C."/>
            <person name="LaButti K."/>
            <person name="Lindahl B.D."/>
            <person name="Lindquist E.A."/>
            <person name="Lipzen A."/>
            <person name="Khouja H.R."/>
            <person name="Magnuson J."/>
            <person name="Murat C."/>
            <person name="Ohm R.A."/>
            <person name="Singer S.W."/>
            <person name="Spatafora J.W."/>
            <person name="Wang M."/>
            <person name="Veneault-Fourrey C."/>
            <person name="Henrissat B."/>
            <person name="Grigoriev I.V."/>
            <person name="Martin F.M."/>
            <person name="Perotto S."/>
        </authorList>
    </citation>
    <scope>NUCLEOTIDE SEQUENCE [LARGE SCALE GENOMIC DNA]</scope>
    <source>
        <strain evidence="2 3">ATCC 22711</strain>
    </source>
</reference>
<dbReference type="STRING" id="857342.A0A2T3B7S8"/>
<sequence>MNNTLTAALGALRHADGKPDVLARRSELDDLIDHGLSSSEIRHLRARLNAIGMNKDICMHLPIELLMCVVEHLDLEDIMKARSVSRAWNERFSSPDFCLGVIKLHFRSTWEASYKSFDSEAQQLAKMSPSKWLPRAAVDRFRRRRGQYRSVEWYFSEGASSDDPVESQYSHGRVAFKIDTPPIVVLSLNPDASPQVFMDPDRQPIGPWLLSDQFLIAQKSHPKHTVMAWDFNRNYMGNVRLPSSIRRMSAYHDKVGLITESNEALVWHIGGPLKQLDTANVQSKLSGFPTWGASTILFHPIDKETSFVFSQAWKGPDSGDNSYTIRLIVEEFTKEQSKGIYHVDIIHTAPADPRRPQTTTFDPGPLSIVVDEDGRCSIGCRPRHDQGYPGPDITALALFDMYDKNFDTRHPYLPDLPGGSMRSLREQITDMGLASLKIQGRNDIDEVGPIYTVEGDDRFIVLFGQLGCVAGCFEKSVSIPGVCWQQSLERSAS</sequence>
<dbReference type="CDD" id="cd09917">
    <property type="entry name" value="F-box_SF"/>
    <property type="match status" value="1"/>
</dbReference>
<evidence type="ECO:0000313" key="2">
    <source>
        <dbReference type="EMBL" id="PSS22936.1"/>
    </source>
</evidence>
<evidence type="ECO:0000259" key="1">
    <source>
        <dbReference type="PROSITE" id="PS50181"/>
    </source>
</evidence>
<name>A0A2T3B7S8_AMORE</name>
<dbReference type="Proteomes" id="UP000241818">
    <property type="component" value="Unassembled WGS sequence"/>
</dbReference>
<organism evidence="2 3">
    <name type="scientific">Amorphotheca resinae ATCC 22711</name>
    <dbReference type="NCBI Taxonomy" id="857342"/>
    <lineage>
        <taxon>Eukaryota</taxon>
        <taxon>Fungi</taxon>
        <taxon>Dikarya</taxon>
        <taxon>Ascomycota</taxon>
        <taxon>Pezizomycotina</taxon>
        <taxon>Leotiomycetes</taxon>
        <taxon>Helotiales</taxon>
        <taxon>Amorphothecaceae</taxon>
        <taxon>Amorphotheca</taxon>
    </lineage>
</organism>
<dbReference type="PROSITE" id="PS50181">
    <property type="entry name" value="FBOX"/>
    <property type="match status" value="1"/>
</dbReference>
<dbReference type="Pfam" id="PF00646">
    <property type="entry name" value="F-box"/>
    <property type="match status" value="1"/>
</dbReference>